<dbReference type="KEGG" id="cpra:CPter91_5336"/>
<keyword evidence="2" id="KW-0732">Signal</keyword>
<sequence>MINFSNRRHFMLTCVLAAICWQGTAQARNTKLVLPVGPVVSPKTAQQAPAAEGSAAAGSGDMAFVFGSSIPEGMAVLPGEIVVRGEIQPSFKNGYEDDIVCNKALKQALVYLVQRARVNGANAVVGIVSYYNHGAIMDSVSDYECHAGATRAVVDLKARLARVEGLGASAGQSPQPAAAPAVVSAAGNATGKN</sequence>
<accession>A0A127QDC4</accession>
<dbReference type="AlphaFoldDB" id="A0A127QDC4"/>
<evidence type="ECO:0000313" key="4">
    <source>
        <dbReference type="Proteomes" id="UP000074561"/>
    </source>
</evidence>
<proteinExistence type="predicted"/>
<protein>
    <recommendedName>
        <fullName evidence="5">Excinuclease ATPase subunit</fullName>
    </recommendedName>
</protein>
<reference evidence="3 4" key="1">
    <citation type="submission" date="2015-11" db="EMBL/GenBank/DDBJ databases">
        <title>Exploring the genomic traits of fungus-feeding bacterial genus Collimonas.</title>
        <authorList>
            <person name="Song C."/>
            <person name="Schmidt R."/>
            <person name="de Jager V."/>
            <person name="Krzyzanowska D."/>
            <person name="Jongedijk E."/>
            <person name="Cankar K."/>
            <person name="Beekwilder J."/>
            <person name="van Veen A."/>
            <person name="de Boer W."/>
            <person name="van Veen J.A."/>
            <person name="Garbeva P."/>
        </authorList>
    </citation>
    <scope>NUCLEOTIDE SEQUENCE [LARGE SCALE GENOMIC DNA]</scope>
    <source>
        <strain evidence="3 4">Ter91</strain>
    </source>
</reference>
<gene>
    <name evidence="3" type="ORF">CPter91_5336</name>
</gene>
<feature type="compositionally biased region" description="Low complexity" evidence="1">
    <location>
        <begin position="168"/>
        <end position="187"/>
    </location>
</feature>
<evidence type="ECO:0000256" key="2">
    <source>
        <dbReference type="SAM" id="SignalP"/>
    </source>
</evidence>
<feature type="chain" id="PRO_5007277826" description="Excinuclease ATPase subunit" evidence="2">
    <location>
        <begin position="28"/>
        <end position="193"/>
    </location>
</feature>
<dbReference type="Proteomes" id="UP000074561">
    <property type="component" value="Chromosome"/>
</dbReference>
<feature type="region of interest" description="Disordered" evidence="1">
    <location>
        <begin position="168"/>
        <end position="193"/>
    </location>
</feature>
<organism evidence="3 4">
    <name type="scientific">Collimonas pratensis</name>
    <dbReference type="NCBI Taxonomy" id="279113"/>
    <lineage>
        <taxon>Bacteria</taxon>
        <taxon>Pseudomonadati</taxon>
        <taxon>Pseudomonadota</taxon>
        <taxon>Betaproteobacteria</taxon>
        <taxon>Burkholderiales</taxon>
        <taxon>Oxalobacteraceae</taxon>
        <taxon>Collimonas</taxon>
    </lineage>
</organism>
<name>A0A127QDC4_9BURK</name>
<evidence type="ECO:0000313" key="3">
    <source>
        <dbReference type="EMBL" id="AMP07622.1"/>
    </source>
</evidence>
<feature type="signal peptide" evidence="2">
    <location>
        <begin position="1"/>
        <end position="27"/>
    </location>
</feature>
<dbReference type="EMBL" id="CP013234">
    <property type="protein sequence ID" value="AMP07622.1"/>
    <property type="molecule type" value="Genomic_DNA"/>
</dbReference>
<evidence type="ECO:0000256" key="1">
    <source>
        <dbReference type="SAM" id="MobiDB-lite"/>
    </source>
</evidence>
<evidence type="ECO:0008006" key="5">
    <source>
        <dbReference type="Google" id="ProtNLM"/>
    </source>
</evidence>
<dbReference type="PATRIC" id="fig|279113.9.peg.5291"/>
<dbReference type="STRING" id="279113.CPter91_5336"/>